<dbReference type="CDD" id="cd00777">
    <property type="entry name" value="AspRS_core"/>
    <property type="match status" value="1"/>
</dbReference>
<dbReference type="PANTHER" id="PTHR22594">
    <property type="entry name" value="ASPARTYL/LYSYL-TRNA SYNTHETASE"/>
    <property type="match status" value="1"/>
</dbReference>
<name>A0A8J2L9X2_9HEXA</name>
<keyword evidence="8" id="KW-1185">Reference proteome</keyword>
<dbReference type="GO" id="GO:0005739">
    <property type="term" value="C:mitochondrion"/>
    <property type="evidence" value="ECO:0007669"/>
    <property type="project" value="TreeGrafter"/>
</dbReference>
<dbReference type="Pfam" id="PF00152">
    <property type="entry name" value="tRNA-synt_2"/>
    <property type="match status" value="1"/>
</dbReference>
<dbReference type="CDD" id="cd04317">
    <property type="entry name" value="EcAspRS_like_N"/>
    <property type="match status" value="1"/>
</dbReference>
<dbReference type="InterPro" id="IPR006195">
    <property type="entry name" value="aa-tRNA-synth_II"/>
</dbReference>
<dbReference type="PANTHER" id="PTHR22594:SF5">
    <property type="entry name" value="ASPARTATE--TRNA LIGASE, MITOCHONDRIAL"/>
    <property type="match status" value="1"/>
</dbReference>
<dbReference type="InterPro" id="IPR004365">
    <property type="entry name" value="NA-bd_OB_tRNA"/>
</dbReference>
<dbReference type="InterPro" id="IPR047089">
    <property type="entry name" value="Asp-tRNA-ligase_1_N"/>
</dbReference>
<dbReference type="GO" id="GO:0006422">
    <property type="term" value="P:aspartyl-tRNA aminoacylation"/>
    <property type="evidence" value="ECO:0007669"/>
    <property type="project" value="TreeGrafter"/>
</dbReference>
<organism evidence="7 8">
    <name type="scientific">Allacma fusca</name>
    <dbReference type="NCBI Taxonomy" id="39272"/>
    <lineage>
        <taxon>Eukaryota</taxon>
        <taxon>Metazoa</taxon>
        <taxon>Ecdysozoa</taxon>
        <taxon>Arthropoda</taxon>
        <taxon>Hexapoda</taxon>
        <taxon>Collembola</taxon>
        <taxon>Symphypleona</taxon>
        <taxon>Sminthuridae</taxon>
        <taxon>Allacma</taxon>
    </lineage>
</organism>
<reference evidence="7" key="1">
    <citation type="submission" date="2021-06" db="EMBL/GenBank/DDBJ databases">
        <authorList>
            <person name="Hodson N. C."/>
            <person name="Mongue J. A."/>
            <person name="Jaron S. K."/>
        </authorList>
    </citation>
    <scope>NUCLEOTIDE SEQUENCE</scope>
</reference>
<dbReference type="EMBL" id="CAJVCH010559886">
    <property type="protein sequence ID" value="CAG7831302.1"/>
    <property type="molecule type" value="Genomic_DNA"/>
</dbReference>
<sequence length="510" mass="57588">MTASHLKLCLKKFLGCSGVLASSHRFVPKLQIVANIQTGCGSITARDVSPMSSRLFCTTPEEKPMDFNLKNWSQRESDSSQLRDVNKYTTRTHTCGQLTARDVNSRVHLQGWLAYNRLGGIIFVIRDAYGDTQAVSSIEFPKLKRLVKKCPLESVIQVSGIVKMRPDDMQRKDSVTGEIEVHVDEFHVLNTPTSLRFSAKNNRTEIDEELRMSHRYLDLRTEKMQSRLRFRAALIKRMREFLDTHSFVEVETPTLLRRTPGGAREFPVATKYPGLFYALAQSPQILKQLLMVGGLDRYYQVARCYRDEKAKPDRQPEFTQLDIELSFTSRENVMALIEDLMKYILELDTAPFPVMTYKQAMESYGTDKPDNGGFLWIVDFPMFLSKQDGTIEAAHHPFTMPSDIEELDKNPLESKGLSYDLVYRGNEIGGGSIRIHDGALQRRVFEILQLPIDDVSYLIEALESGCPPHGGFAIGLDRLVSLLTGSNSIRDVIAFPKSSDGSDIMSGAPN</sequence>
<dbReference type="GO" id="GO:0004815">
    <property type="term" value="F:aspartate-tRNA ligase activity"/>
    <property type="evidence" value="ECO:0007669"/>
    <property type="project" value="TreeGrafter"/>
</dbReference>
<keyword evidence="2" id="KW-0547">Nucleotide-binding</keyword>
<evidence type="ECO:0000256" key="3">
    <source>
        <dbReference type="ARBA" id="ARBA00022840"/>
    </source>
</evidence>
<proteinExistence type="predicted"/>
<dbReference type="OrthoDB" id="439710at2759"/>
<evidence type="ECO:0000256" key="2">
    <source>
        <dbReference type="ARBA" id="ARBA00022741"/>
    </source>
</evidence>
<keyword evidence="3" id="KW-0067">ATP-binding</keyword>
<dbReference type="GO" id="GO:0003676">
    <property type="term" value="F:nucleic acid binding"/>
    <property type="evidence" value="ECO:0007669"/>
    <property type="project" value="InterPro"/>
</dbReference>
<feature type="domain" description="Aminoacyl-transfer RNA synthetases class-II family profile" evidence="6">
    <location>
        <begin position="228"/>
        <end position="496"/>
    </location>
</feature>
<dbReference type="GO" id="GO:0005524">
    <property type="term" value="F:ATP binding"/>
    <property type="evidence" value="ECO:0007669"/>
    <property type="project" value="UniProtKB-KW"/>
</dbReference>
<accession>A0A8J2L9X2</accession>
<dbReference type="InterPro" id="IPR004364">
    <property type="entry name" value="Aa-tRNA-synt_II"/>
</dbReference>
<evidence type="ECO:0000313" key="8">
    <source>
        <dbReference type="Proteomes" id="UP000708208"/>
    </source>
</evidence>
<dbReference type="PROSITE" id="PS50862">
    <property type="entry name" value="AA_TRNA_LIGASE_II"/>
    <property type="match status" value="1"/>
</dbReference>
<dbReference type="InterPro" id="IPR047090">
    <property type="entry name" value="AspRS_core"/>
</dbReference>
<evidence type="ECO:0000259" key="6">
    <source>
        <dbReference type="PROSITE" id="PS50862"/>
    </source>
</evidence>
<evidence type="ECO:0000313" key="7">
    <source>
        <dbReference type="EMBL" id="CAG7831302.1"/>
    </source>
</evidence>
<gene>
    <name evidence="7" type="ORF">AFUS01_LOCUS41052</name>
</gene>
<comment type="caution">
    <text evidence="7">The sequence shown here is derived from an EMBL/GenBank/DDBJ whole genome shotgun (WGS) entry which is preliminary data.</text>
</comment>
<evidence type="ECO:0000256" key="5">
    <source>
        <dbReference type="ARBA" id="ARBA00023146"/>
    </source>
</evidence>
<evidence type="ECO:0000256" key="4">
    <source>
        <dbReference type="ARBA" id="ARBA00022917"/>
    </source>
</evidence>
<protein>
    <recommendedName>
        <fullName evidence="6">Aminoacyl-transfer RNA synthetases class-II family profile domain-containing protein</fullName>
    </recommendedName>
</protein>
<keyword evidence="1" id="KW-0436">Ligase</keyword>
<dbReference type="Proteomes" id="UP000708208">
    <property type="component" value="Unassembled WGS sequence"/>
</dbReference>
<evidence type="ECO:0000256" key="1">
    <source>
        <dbReference type="ARBA" id="ARBA00022598"/>
    </source>
</evidence>
<dbReference type="AlphaFoldDB" id="A0A8J2L9X2"/>
<dbReference type="Pfam" id="PF01336">
    <property type="entry name" value="tRNA_anti-codon"/>
    <property type="match status" value="1"/>
</dbReference>
<feature type="non-terminal residue" evidence="7">
    <location>
        <position position="1"/>
    </location>
</feature>
<keyword evidence="4" id="KW-0648">Protein biosynthesis</keyword>
<keyword evidence="5" id="KW-0030">Aminoacyl-tRNA synthetase</keyword>